<keyword evidence="3" id="KW-1185">Reference proteome</keyword>
<dbReference type="GO" id="GO:0006338">
    <property type="term" value="P:chromatin remodeling"/>
    <property type="evidence" value="ECO:0007669"/>
    <property type="project" value="InterPro"/>
</dbReference>
<feature type="region of interest" description="Disordered" evidence="1">
    <location>
        <begin position="46"/>
        <end position="164"/>
    </location>
</feature>
<dbReference type="InterPro" id="IPR013175">
    <property type="entry name" value="INO80_su_Ies4"/>
</dbReference>
<dbReference type="PANTHER" id="PTHR28061:SF1">
    <property type="entry name" value="INO80 COMPLEX SUBUNIT 4"/>
    <property type="match status" value="1"/>
</dbReference>
<comment type="caution">
    <text evidence="2">The sequence shown here is derived from an EMBL/GenBank/DDBJ whole genome shotgun (WGS) entry which is preliminary data.</text>
</comment>
<feature type="compositionally biased region" description="Basic and acidic residues" evidence="1">
    <location>
        <begin position="226"/>
        <end position="243"/>
    </location>
</feature>
<accession>A0A8H7W5F5</accession>
<feature type="region of interest" description="Disordered" evidence="1">
    <location>
        <begin position="1"/>
        <end position="22"/>
    </location>
</feature>
<reference evidence="2" key="1">
    <citation type="submission" date="2021-02" db="EMBL/GenBank/DDBJ databases">
        <title>Genome sequence Cadophora malorum strain M34.</title>
        <authorList>
            <person name="Stefanovic E."/>
            <person name="Vu D."/>
            <person name="Scully C."/>
            <person name="Dijksterhuis J."/>
            <person name="Roader J."/>
            <person name="Houbraken J."/>
        </authorList>
    </citation>
    <scope>NUCLEOTIDE SEQUENCE</scope>
    <source>
        <strain evidence="2">M34</strain>
    </source>
</reference>
<name>A0A8H7W5F5_9HELO</name>
<organism evidence="2 3">
    <name type="scientific">Cadophora malorum</name>
    <dbReference type="NCBI Taxonomy" id="108018"/>
    <lineage>
        <taxon>Eukaryota</taxon>
        <taxon>Fungi</taxon>
        <taxon>Dikarya</taxon>
        <taxon>Ascomycota</taxon>
        <taxon>Pezizomycotina</taxon>
        <taxon>Leotiomycetes</taxon>
        <taxon>Helotiales</taxon>
        <taxon>Ploettnerulaceae</taxon>
        <taxon>Cadophora</taxon>
    </lineage>
</organism>
<feature type="compositionally biased region" description="Low complexity" evidence="1">
    <location>
        <begin position="274"/>
        <end position="287"/>
    </location>
</feature>
<dbReference type="Pfam" id="PF08193">
    <property type="entry name" value="INO80_Ies4"/>
    <property type="match status" value="1"/>
</dbReference>
<evidence type="ECO:0008006" key="4">
    <source>
        <dbReference type="Google" id="ProtNLM"/>
    </source>
</evidence>
<dbReference type="GO" id="GO:0031011">
    <property type="term" value="C:Ino80 complex"/>
    <property type="evidence" value="ECO:0007669"/>
    <property type="project" value="InterPro"/>
</dbReference>
<feature type="region of interest" description="Disordered" evidence="1">
    <location>
        <begin position="203"/>
        <end position="287"/>
    </location>
</feature>
<feature type="compositionally biased region" description="Low complexity" evidence="1">
    <location>
        <begin position="254"/>
        <end position="264"/>
    </location>
</feature>
<sequence>MPPSTKTTAAAGGRRKSSKASLMVTLKLSPKLLQRFGPAPVAEEKIAKIEKEESPSKESSSTISNTLPVATSSNGDVPSESAANTPIAASTPVPSSMPPPTEVVKKRGVKRSGPALGPDGLPKPRGKPGPKKKARLEDGSIDHSASAPRAANGTAAHKLGPKANQGAINAGLRALDRSGKPCRKWQKGSFKLKSFTGVVWEIPRWTAPPRITVQANSESSTSGDSSSKENKDNSQMESEKSEKSNNGVDVDMKSNVSNLVSSPAPSLPPPPSSATPATPAPAVEASA</sequence>
<evidence type="ECO:0000313" key="3">
    <source>
        <dbReference type="Proteomes" id="UP000664132"/>
    </source>
</evidence>
<evidence type="ECO:0000256" key="1">
    <source>
        <dbReference type="SAM" id="MobiDB-lite"/>
    </source>
</evidence>
<dbReference type="PANTHER" id="PTHR28061">
    <property type="entry name" value="INO EIGHTY SUBUNIT 4"/>
    <property type="match status" value="1"/>
</dbReference>
<dbReference type="AlphaFoldDB" id="A0A8H7W5F5"/>
<feature type="compositionally biased region" description="Basic and acidic residues" evidence="1">
    <location>
        <begin position="46"/>
        <end position="56"/>
    </location>
</feature>
<dbReference type="EMBL" id="JAFJYH010000463">
    <property type="protein sequence ID" value="KAG4411539.1"/>
    <property type="molecule type" value="Genomic_DNA"/>
</dbReference>
<gene>
    <name evidence="2" type="ORF">IFR04_015317</name>
</gene>
<feature type="compositionally biased region" description="Polar residues" evidence="1">
    <location>
        <begin position="65"/>
        <end position="88"/>
    </location>
</feature>
<feature type="compositionally biased region" description="Basic residues" evidence="1">
    <location>
        <begin position="124"/>
        <end position="134"/>
    </location>
</feature>
<protein>
    <recommendedName>
        <fullName evidence="4">DUF1711-domain-containing protein</fullName>
    </recommendedName>
</protein>
<proteinExistence type="predicted"/>
<dbReference type="Proteomes" id="UP000664132">
    <property type="component" value="Unassembled WGS sequence"/>
</dbReference>
<evidence type="ECO:0000313" key="2">
    <source>
        <dbReference type="EMBL" id="KAG4411539.1"/>
    </source>
</evidence>
<dbReference type="OrthoDB" id="4093188at2759"/>